<sequence length="291" mass="31908">MKLATFRYNQQRCVGIVDVAAKMVSIFDLTIENAKNGVQYLLDLLSEGGELPKIRETTSLDSVELEAPLPRPRRNIFCAGKNYLDHVKEVAKSGLGSGPTSGSEAPTYPIIFTKVPESVIAPQAKILRHANLTNHLDYEAELAVVIGKKGRGISRENAMEHVWGYTIINDVSARDLQKKHQQWHIAKSLDSFCPMGPWLVSKDEFDGNNTAIRCWVNDELRQDSSTSLFIFDIPALIESLSAGITLYPGDIIATGTPSGVGMGFNPPRFLQSGDKVKIEVAGIGVLENVVE</sequence>
<reference evidence="7" key="1">
    <citation type="submission" date="2017-11" db="EMBL/GenBank/DDBJ databases">
        <authorList>
            <person name="Chan K.G."/>
            <person name="Lee L.S."/>
        </authorList>
    </citation>
    <scope>NUCLEOTIDE SEQUENCE [LARGE SCALE GENOMIC DNA]</scope>
    <source>
        <strain evidence="7">DSM 100970</strain>
    </source>
</reference>
<evidence type="ECO:0000313" key="7">
    <source>
        <dbReference type="Proteomes" id="UP000236655"/>
    </source>
</evidence>
<dbReference type="InterPro" id="IPR011234">
    <property type="entry name" value="Fumarylacetoacetase-like_C"/>
</dbReference>
<dbReference type="InterPro" id="IPR036663">
    <property type="entry name" value="Fumarylacetoacetase_C_sf"/>
</dbReference>
<dbReference type="Gene3D" id="3.90.850.10">
    <property type="entry name" value="Fumarylacetoacetase-like, C-terminal domain"/>
    <property type="match status" value="1"/>
</dbReference>
<dbReference type="GO" id="GO:0019752">
    <property type="term" value="P:carboxylic acid metabolic process"/>
    <property type="evidence" value="ECO:0007669"/>
    <property type="project" value="UniProtKB-ARBA"/>
</dbReference>
<evidence type="ECO:0000256" key="1">
    <source>
        <dbReference type="ARBA" id="ARBA00001946"/>
    </source>
</evidence>
<evidence type="ECO:0000256" key="4">
    <source>
        <dbReference type="ARBA" id="ARBA00022801"/>
    </source>
</evidence>
<dbReference type="KEGG" id="nba:CUN60_09180"/>
<dbReference type="PANTHER" id="PTHR11820">
    <property type="entry name" value="ACYLPYRUVASE"/>
    <property type="match status" value="1"/>
</dbReference>
<dbReference type="FunFam" id="3.90.850.10:FF:000002">
    <property type="entry name" value="2-hydroxyhepta-2,4-diene-1,7-dioate isomerase"/>
    <property type="match status" value="1"/>
</dbReference>
<evidence type="ECO:0000256" key="2">
    <source>
        <dbReference type="ARBA" id="ARBA00010211"/>
    </source>
</evidence>
<protein>
    <submittedName>
        <fullName evidence="6">Hydrolase</fullName>
    </submittedName>
</protein>
<organism evidence="6 7">
    <name type="scientific">Aquella oligotrophica</name>
    <dbReference type="NCBI Taxonomy" id="2067065"/>
    <lineage>
        <taxon>Bacteria</taxon>
        <taxon>Pseudomonadati</taxon>
        <taxon>Pseudomonadota</taxon>
        <taxon>Betaproteobacteria</taxon>
        <taxon>Neisseriales</taxon>
        <taxon>Neisseriaceae</taxon>
        <taxon>Aquella</taxon>
    </lineage>
</organism>
<evidence type="ECO:0000256" key="3">
    <source>
        <dbReference type="ARBA" id="ARBA00022723"/>
    </source>
</evidence>
<dbReference type="RefSeq" id="WP_102951754.1">
    <property type="nucleotide sequence ID" value="NZ_CP024847.1"/>
</dbReference>
<evidence type="ECO:0000313" key="6">
    <source>
        <dbReference type="EMBL" id="AUR52461.1"/>
    </source>
</evidence>
<comment type="similarity">
    <text evidence="2">Belongs to the FAH family.</text>
</comment>
<dbReference type="GO" id="GO:0018773">
    <property type="term" value="F:acetylpyruvate hydrolase activity"/>
    <property type="evidence" value="ECO:0007669"/>
    <property type="project" value="TreeGrafter"/>
</dbReference>
<accession>A0A2I7N7L9</accession>
<dbReference type="Proteomes" id="UP000236655">
    <property type="component" value="Chromosome"/>
</dbReference>
<dbReference type="GO" id="GO:0016853">
    <property type="term" value="F:isomerase activity"/>
    <property type="evidence" value="ECO:0007669"/>
    <property type="project" value="UniProtKB-ARBA"/>
</dbReference>
<dbReference type="OrthoDB" id="8582489at2"/>
<dbReference type="EMBL" id="CP024847">
    <property type="protein sequence ID" value="AUR52461.1"/>
    <property type="molecule type" value="Genomic_DNA"/>
</dbReference>
<dbReference type="PANTHER" id="PTHR11820:SF7">
    <property type="entry name" value="ACYLPYRUVASE FAHD1, MITOCHONDRIAL"/>
    <property type="match status" value="1"/>
</dbReference>
<keyword evidence="3" id="KW-0479">Metal-binding</keyword>
<dbReference type="AlphaFoldDB" id="A0A2I7N7L9"/>
<evidence type="ECO:0000259" key="5">
    <source>
        <dbReference type="Pfam" id="PF01557"/>
    </source>
</evidence>
<keyword evidence="7" id="KW-1185">Reference proteome</keyword>
<name>A0A2I7N7L9_9NEIS</name>
<keyword evidence="4 6" id="KW-0378">Hydrolase</keyword>
<feature type="domain" description="Fumarylacetoacetase-like C-terminal" evidence="5">
    <location>
        <begin position="76"/>
        <end position="290"/>
    </location>
</feature>
<dbReference type="GO" id="GO:0046872">
    <property type="term" value="F:metal ion binding"/>
    <property type="evidence" value="ECO:0007669"/>
    <property type="project" value="UniProtKB-KW"/>
</dbReference>
<dbReference type="SUPFAM" id="SSF56529">
    <property type="entry name" value="FAH"/>
    <property type="match status" value="1"/>
</dbReference>
<gene>
    <name evidence="6" type="ORF">CUN60_09180</name>
</gene>
<dbReference type="Pfam" id="PF01557">
    <property type="entry name" value="FAA_hydrolase"/>
    <property type="match status" value="1"/>
</dbReference>
<proteinExistence type="inferred from homology"/>
<comment type="cofactor">
    <cofactor evidence="1">
        <name>Mg(2+)</name>
        <dbReference type="ChEBI" id="CHEBI:18420"/>
    </cofactor>
</comment>